<evidence type="ECO:0000256" key="1">
    <source>
        <dbReference type="SAM" id="SignalP"/>
    </source>
</evidence>
<feature type="signal peptide" evidence="1">
    <location>
        <begin position="1"/>
        <end position="24"/>
    </location>
</feature>
<keyword evidence="3" id="KW-1185">Reference proteome</keyword>
<dbReference type="RefSeq" id="WP_070047885.1">
    <property type="nucleotide sequence ID" value="NZ_CBCSDO010000001.1"/>
</dbReference>
<dbReference type="EMBL" id="MKEK01000001">
    <property type="protein sequence ID" value="OEY68319.1"/>
    <property type="molecule type" value="Genomic_DNA"/>
</dbReference>
<sequence>MTKTNLRHFALGVLLAVGCGYAAASVSKAEQYTSYVIAGKNDAQHHLHQQAAIMWQATAPQLTSLAKSEQAQWWLAQADLLQFEHRFDAALLALDKVLALSTLQQSAYLMQARIALTRHNLPLATQACQALTAYAQFDVVATCLLEIKGRAGELTTSYVALQRLQARNAETSSALRQWRNQILAEQAQLLKRYDEALIWLDYVNYATNPVVMQRQILDVLLLTERAEDIIRLSGTCPIVDALPVDSMLVRIAHAEAKLGMQYCWRKVAAERMHLRELRADALHTSDLAYYFIYLQPSAVKALHWARQNVAVAQEPFDQQLLAAAKEISP</sequence>
<name>A0A1E7Q2G7_9GAMM</name>
<evidence type="ECO:0000313" key="2">
    <source>
        <dbReference type="EMBL" id="OEY68319.1"/>
    </source>
</evidence>
<dbReference type="OrthoDB" id="5761728at2"/>
<proteinExistence type="predicted"/>
<accession>A0A1E7Q2G7</accession>
<dbReference type="Proteomes" id="UP000242258">
    <property type="component" value="Unassembled WGS sequence"/>
</dbReference>
<comment type="caution">
    <text evidence="2">The sequence shown here is derived from an EMBL/GenBank/DDBJ whole genome shotgun (WGS) entry which is preliminary data.</text>
</comment>
<dbReference type="STRING" id="1628148.BI198_01115"/>
<reference evidence="3" key="1">
    <citation type="submission" date="2016-09" db="EMBL/GenBank/DDBJ databases">
        <authorList>
            <person name="Wan X."/>
            <person name="Hou S."/>
        </authorList>
    </citation>
    <scope>NUCLEOTIDE SEQUENCE [LARGE SCALE GENOMIC DNA]</scope>
    <source>
        <strain evidence="3">KH87</strain>
    </source>
</reference>
<protein>
    <submittedName>
        <fullName evidence="2">Uncharacterized protein</fullName>
    </submittedName>
</protein>
<dbReference type="AlphaFoldDB" id="A0A1E7Q2G7"/>
<keyword evidence="1" id="KW-0732">Signal</keyword>
<gene>
    <name evidence="2" type="ORF">BI198_01115</name>
</gene>
<dbReference type="PROSITE" id="PS51257">
    <property type="entry name" value="PROKAR_LIPOPROTEIN"/>
    <property type="match status" value="1"/>
</dbReference>
<organism evidence="2 3">
    <name type="scientific">Rheinheimera salexigens</name>
    <dbReference type="NCBI Taxonomy" id="1628148"/>
    <lineage>
        <taxon>Bacteria</taxon>
        <taxon>Pseudomonadati</taxon>
        <taxon>Pseudomonadota</taxon>
        <taxon>Gammaproteobacteria</taxon>
        <taxon>Chromatiales</taxon>
        <taxon>Chromatiaceae</taxon>
        <taxon>Rheinheimera</taxon>
    </lineage>
</organism>
<feature type="chain" id="PRO_5009200268" evidence="1">
    <location>
        <begin position="25"/>
        <end position="329"/>
    </location>
</feature>
<evidence type="ECO:0000313" key="3">
    <source>
        <dbReference type="Proteomes" id="UP000242258"/>
    </source>
</evidence>